<feature type="transmembrane region" description="Helical" evidence="2">
    <location>
        <begin position="89"/>
        <end position="110"/>
    </location>
</feature>
<feature type="transmembrane region" description="Helical" evidence="2">
    <location>
        <begin position="274"/>
        <end position="298"/>
    </location>
</feature>
<feature type="transmembrane region" description="Helical" evidence="2">
    <location>
        <begin position="177"/>
        <end position="207"/>
    </location>
</feature>
<feature type="transmembrane region" description="Helical" evidence="2">
    <location>
        <begin position="40"/>
        <end position="69"/>
    </location>
</feature>
<dbReference type="Pfam" id="PF25231">
    <property type="entry name" value="DUF7847"/>
    <property type="match status" value="1"/>
</dbReference>
<reference evidence="4 5" key="1">
    <citation type="submission" date="2020-08" db="EMBL/GenBank/DDBJ databases">
        <title>A Genomic Blueprint of the Chicken Gut Microbiome.</title>
        <authorList>
            <person name="Gilroy R."/>
            <person name="Ravi A."/>
            <person name="Getino M."/>
            <person name="Pursley I."/>
            <person name="Horton D.L."/>
            <person name="Alikhan N.-F."/>
            <person name="Baker D."/>
            <person name="Gharbi K."/>
            <person name="Hall N."/>
            <person name="Watson M."/>
            <person name="Adriaenssens E.M."/>
            <person name="Foster-Nyarko E."/>
            <person name="Jarju S."/>
            <person name="Secka A."/>
            <person name="Antonio M."/>
            <person name="Oren A."/>
            <person name="Chaudhuri R."/>
            <person name="La Ragione R.M."/>
            <person name="Hildebrand F."/>
            <person name="Pallen M.J."/>
        </authorList>
    </citation>
    <scope>NUCLEOTIDE SEQUENCE [LARGE SCALE GENOMIC DNA]</scope>
    <source>
        <strain evidence="4 5">Sa4CUA7</strain>
    </source>
</reference>
<evidence type="ECO:0000313" key="4">
    <source>
        <dbReference type="EMBL" id="MBD7957196.1"/>
    </source>
</evidence>
<protein>
    <submittedName>
        <fullName evidence="4">Glycerophosphoryl diester phosphodiesterase membrane domain-containing protein</fullName>
    </submittedName>
</protein>
<evidence type="ECO:0000256" key="1">
    <source>
        <dbReference type="SAM" id="MobiDB-lite"/>
    </source>
</evidence>
<keyword evidence="2" id="KW-0812">Transmembrane</keyword>
<dbReference type="InterPro" id="IPR057169">
    <property type="entry name" value="DUF7847"/>
</dbReference>
<feature type="region of interest" description="Disordered" evidence="1">
    <location>
        <begin position="357"/>
        <end position="406"/>
    </location>
</feature>
<proteinExistence type="predicted"/>
<feature type="transmembrane region" description="Helical" evidence="2">
    <location>
        <begin position="227"/>
        <end position="254"/>
    </location>
</feature>
<keyword evidence="5" id="KW-1185">Reference proteome</keyword>
<name>A0ABR8S134_9MICO</name>
<gene>
    <name evidence="4" type="ORF">H9651_06070</name>
</gene>
<feature type="transmembrane region" description="Helical" evidence="2">
    <location>
        <begin position="143"/>
        <end position="171"/>
    </location>
</feature>
<sequence>MTAYPAWTPAARPGIIPLRPLSFGTILGRSFSALRQNPRVLLGFAVGVQSVATFVGTVAIVAVTVASFLRLDTLRPGTPEFDEVAAGSVAVSLITAVVIGLALGTLGVLVQGVVVSEVAHAAVAEKLTLGALWARVKPVAWRLVGYTLLVTLVVLVGIALVVVGIIALWAAAPAGGIALTIAVVLASLPLGLWLTVKLLLAPAVIILEGATITGAIRRSWRLTRGRFWSTLGIVVIISLVFGAVAQLVSIPFSFATTAISTVFSPTGEPQTGAIVALIVGGVLTQIVTVLLQVVALIAQSTATALIYIDCRMRHEALDQDLLAYVEQRDAGVRELADPYRQHIGRVAAPRAPLAHPGYGYPPPPGPGYGYPPPPGPGYGYPPPPAGTAAPHDAGDPPARATPWVQP</sequence>
<keyword evidence="2" id="KW-0472">Membrane</keyword>
<dbReference type="EMBL" id="JACSQP010000003">
    <property type="protein sequence ID" value="MBD7957196.1"/>
    <property type="molecule type" value="Genomic_DNA"/>
</dbReference>
<keyword evidence="2" id="KW-1133">Transmembrane helix</keyword>
<accession>A0ABR8S134</accession>
<dbReference type="RefSeq" id="WP_191718365.1">
    <property type="nucleotide sequence ID" value="NZ_JACSQP010000003.1"/>
</dbReference>
<dbReference type="PANTHER" id="PTHR33133">
    <property type="entry name" value="OS08G0107100 PROTEIN-RELATED"/>
    <property type="match status" value="1"/>
</dbReference>
<evidence type="ECO:0000313" key="5">
    <source>
        <dbReference type="Proteomes" id="UP000648352"/>
    </source>
</evidence>
<comment type="caution">
    <text evidence="4">The sequence shown here is derived from an EMBL/GenBank/DDBJ whole genome shotgun (WGS) entry which is preliminary data.</text>
</comment>
<feature type="compositionally biased region" description="Pro residues" evidence="1">
    <location>
        <begin position="359"/>
        <end position="385"/>
    </location>
</feature>
<evidence type="ECO:0000256" key="2">
    <source>
        <dbReference type="SAM" id="Phobius"/>
    </source>
</evidence>
<dbReference type="Proteomes" id="UP000648352">
    <property type="component" value="Unassembled WGS sequence"/>
</dbReference>
<organism evidence="4 5">
    <name type="scientific">Microbacterium pullorum</name>
    <dbReference type="NCBI Taxonomy" id="2762236"/>
    <lineage>
        <taxon>Bacteria</taxon>
        <taxon>Bacillati</taxon>
        <taxon>Actinomycetota</taxon>
        <taxon>Actinomycetes</taxon>
        <taxon>Micrococcales</taxon>
        <taxon>Microbacteriaceae</taxon>
        <taxon>Microbacterium</taxon>
    </lineage>
</organism>
<dbReference type="PANTHER" id="PTHR33133:SF1">
    <property type="entry name" value="EXPRESSED PROTEIN-RELATED"/>
    <property type="match status" value="1"/>
</dbReference>
<evidence type="ECO:0000259" key="3">
    <source>
        <dbReference type="Pfam" id="PF25231"/>
    </source>
</evidence>
<feature type="compositionally biased region" description="Low complexity" evidence="1">
    <location>
        <begin position="386"/>
        <end position="398"/>
    </location>
</feature>
<feature type="domain" description="DUF7847" evidence="3">
    <location>
        <begin position="25"/>
        <end position="295"/>
    </location>
</feature>